<feature type="domain" description="Xylanolytic transcriptional activator regulatory" evidence="8">
    <location>
        <begin position="295"/>
        <end position="369"/>
    </location>
</feature>
<keyword evidence="7" id="KW-1133">Transmembrane helix</keyword>
<feature type="compositionally biased region" description="Polar residues" evidence="6">
    <location>
        <begin position="122"/>
        <end position="133"/>
    </location>
</feature>
<dbReference type="InterPro" id="IPR051089">
    <property type="entry name" value="prtT"/>
</dbReference>
<evidence type="ECO:0000256" key="6">
    <source>
        <dbReference type="SAM" id="MobiDB-lite"/>
    </source>
</evidence>
<feature type="transmembrane region" description="Helical" evidence="7">
    <location>
        <begin position="502"/>
        <end position="521"/>
    </location>
</feature>
<comment type="caution">
    <text evidence="9">The sequence shown here is derived from an EMBL/GenBank/DDBJ whole genome shotgun (WGS) entry which is preliminary data.</text>
</comment>
<evidence type="ECO:0000256" key="3">
    <source>
        <dbReference type="ARBA" id="ARBA00023125"/>
    </source>
</evidence>
<feature type="compositionally biased region" description="Polar residues" evidence="6">
    <location>
        <begin position="1"/>
        <end position="19"/>
    </location>
</feature>
<dbReference type="OrthoDB" id="4060227at2759"/>
<feature type="region of interest" description="Disordered" evidence="6">
    <location>
        <begin position="119"/>
        <end position="156"/>
    </location>
</feature>
<organism evidence="9 10">
    <name type="scientific">Stachybotrys elegans</name>
    <dbReference type="NCBI Taxonomy" id="80388"/>
    <lineage>
        <taxon>Eukaryota</taxon>
        <taxon>Fungi</taxon>
        <taxon>Dikarya</taxon>
        <taxon>Ascomycota</taxon>
        <taxon>Pezizomycotina</taxon>
        <taxon>Sordariomycetes</taxon>
        <taxon>Hypocreomycetidae</taxon>
        <taxon>Hypocreales</taxon>
        <taxon>Stachybotryaceae</taxon>
        <taxon>Stachybotrys</taxon>
    </lineage>
</organism>
<keyword evidence="10" id="KW-1185">Reference proteome</keyword>
<name>A0A8K0WR95_9HYPO</name>
<dbReference type="SMART" id="SM00906">
    <property type="entry name" value="Fungal_trans"/>
    <property type="match status" value="1"/>
</dbReference>
<accession>A0A8K0WR95</accession>
<dbReference type="GO" id="GO:0005634">
    <property type="term" value="C:nucleus"/>
    <property type="evidence" value="ECO:0007669"/>
    <property type="project" value="UniProtKB-SubCell"/>
</dbReference>
<evidence type="ECO:0000313" key="10">
    <source>
        <dbReference type="Proteomes" id="UP000813444"/>
    </source>
</evidence>
<dbReference type="Proteomes" id="UP000813444">
    <property type="component" value="Unassembled WGS sequence"/>
</dbReference>
<sequence length="652" mass="73040">MSKRPWSSNGDSQSITTPHPSKRHFEMVPNSQHNGQPLAQISRNIKACTIKCLMADTGPPCQRCHEKHLDCVVSKNLQTIIDEKSQLAESMLADIANLYGAVREMRGSMGLPDIPPLHITPASEQRSSGTSLSLAREEGYGPSCDNSPRLAPSDDRLPCVPIQSLYTLTKMRALRSPDGDEAKQPHGINDFISCGKLALPEAERLFSIYKDRLDGFIYSIGCRYQTLDELRRRSPMLSAATLTVAAMHDANANQAYGVCRNELRRLVERSMFQRQADRDYFRALSIASYWLSDLSWTLSGHAIRKAVECNIHNSYIQAIKDQSEDAADCARIWSILYICDQHLALLYNRPAIIQDDWSTQDWEAFLNCTFSTNQDERLMSQVELMGIMKNIRQLFGPNTGEAIPRTYVAQLTHYNRQLDQWVAKWTARLPEQHPGIGGFPRKGARLHYHFAQLYLYSHIFRGQVSPLPSYLLDSALAAINAAIAIMDSLLTDPDVSNGIIGMPSYLISMIAFTCIFVVKIAHKYKDDGLIQIGYVQGQITALVTYLRSIATGRWHLANLMIDGLEKLAKFEPSAEVGLERSESMGSSATINAINVFTPFPEYDGMVARVDGNPHPAIDTTFGLSPIYGFDLSWIDMEVYNATMQMCPVDEMH</sequence>
<keyword evidence="4" id="KW-0804">Transcription</keyword>
<dbReference type="PANTHER" id="PTHR31845:SF17">
    <property type="entry name" value="ZN(II)2CYS6 TRANSCRIPTION FACTOR (EUROFUNG)"/>
    <property type="match status" value="1"/>
</dbReference>
<evidence type="ECO:0000256" key="7">
    <source>
        <dbReference type="SAM" id="Phobius"/>
    </source>
</evidence>
<dbReference type="GO" id="GO:0006351">
    <property type="term" value="P:DNA-templated transcription"/>
    <property type="evidence" value="ECO:0007669"/>
    <property type="project" value="InterPro"/>
</dbReference>
<keyword evidence="2" id="KW-0805">Transcription regulation</keyword>
<comment type="subcellular location">
    <subcellularLocation>
        <location evidence="1">Nucleus</location>
    </subcellularLocation>
</comment>
<reference evidence="9" key="1">
    <citation type="journal article" date="2021" name="Nat. Commun.">
        <title>Genetic determinants of endophytism in the Arabidopsis root mycobiome.</title>
        <authorList>
            <person name="Mesny F."/>
            <person name="Miyauchi S."/>
            <person name="Thiergart T."/>
            <person name="Pickel B."/>
            <person name="Atanasova L."/>
            <person name="Karlsson M."/>
            <person name="Huettel B."/>
            <person name="Barry K.W."/>
            <person name="Haridas S."/>
            <person name="Chen C."/>
            <person name="Bauer D."/>
            <person name="Andreopoulos W."/>
            <person name="Pangilinan J."/>
            <person name="LaButti K."/>
            <person name="Riley R."/>
            <person name="Lipzen A."/>
            <person name="Clum A."/>
            <person name="Drula E."/>
            <person name="Henrissat B."/>
            <person name="Kohler A."/>
            <person name="Grigoriev I.V."/>
            <person name="Martin F.M."/>
            <person name="Hacquard S."/>
        </authorList>
    </citation>
    <scope>NUCLEOTIDE SEQUENCE</scope>
    <source>
        <strain evidence="9">MPI-CAGE-CH-0235</strain>
    </source>
</reference>
<evidence type="ECO:0000256" key="4">
    <source>
        <dbReference type="ARBA" id="ARBA00023163"/>
    </source>
</evidence>
<dbReference type="InterPro" id="IPR001138">
    <property type="entry name" value="Zn2Cys6_DnaBD"/>
</dbReference>
<evidence type="ECO:0000256" key="5">
    <source>
        <dbReference type="ARBA" id="ARBA00023242"/>
    </source>
</evidence>
<feature type="region of interest" description="Disordered" evidence="6">
    <location>
        <begin position="1"/>
        <end position="36"/>
    </location>
</feature>
<keyword evidence="7" id="KW-0812">Transmembrane</keyword>
<dbReference type="GO" id="GO:0000976">
    <property type="term" value="F:transcription cis-regulatory region binding"/>
    <property type="evidence" value="ECO:0007669"/>
    <property type="project" value="TreeGrafter"/>
</dbReference>
<evidence type="ECO:0000313" key="9">
    <source>
        <dbReference type="EMBL" id="KAH7313924.1"/>
    </source>
</evidence>
<evidence type="ECO:0000256" key="1">
    <source>
        <dbReference type="ARBA" id="ARBA00004123"/>
    </source>
</evidence>
<keyword evidence="3" id="KW-0238">DNA-binding</keyword>
<dbReference type="AlphaFoldDB" id="A0A8K0WR95"/>
<keyword evidence="5" id="KW-0539">Nucleus</keyword>
<dbReference type="GO" id="GO:0000981">
    <property type="term" value="F:DNA-binding transcription factor activity, RNA polymerase II-specific"/>
    <property type="evidence" value="ECO:0007669"/>
    <property type="project" value="InterPro"/>
</dbReference>
<dbReference type="EMBL" id="JAGPNK010000009">
    <property type="protein sequence ID" value="KAH7313924.1"/>
    <property type="molecule type" value="Genomic_DNA"/>
</dbReference>
<dbReference type="GO" id="GO:0008270">
    <property type="term" value="F:zinc ion binding"/>
    <property type="evidence" value="ECO:0007669"/>
    <property type="project" value="InterPro"/>
</dbReference>
<evidence type="ECO:0000256" key="2">
    <source>
        <dbReference type="ARBA" id="ARBA00023015"/>
    </source>
</evidence>
<dbReference type="CDD" id="cd12148">
    <property type="entry name" value="fungal_TF_MHR"/>
    <property type="match status" value="1"/>
</dbReference>
<dbReference type="CDD" id="cd00067">
    <property type="entry name" value="GAL4"/>
    <property type="match status" value="1"/>
</dbReference>
<dbReference type="InterPro" id="IPR007219">
    <property type="entry name" value="XnlR_reg_dom"/>
</dbReference>
<proteinExistence type="predicted"/>
<dbReference type="PANTHER" id="PTHR31845">
    <property type="entry name" value="FINGER DOMAIN PROTEIN, PUTATIVE-RELATED"/>
    <property type="match status" value="1"/>
</dbReference>
<gene>
    <name evidence="9" type="ORF">B0I35DRAFT_480564</name>
</gene>
<evidence type="ECO:0000259" key="8">
    <source>
        <dbReference type="SMART" id="SM00906"/>
    </source>
</evidence>
<keyword evidence="7" id="KW-0472">Membrane</keyword>
<protein>
    <recommendedName>
        <fullName evidence="8">Xylanolytic transcriptional activator regulatory domain-containing protein</fullName>
    </recommendedName>
</protein>